<comment type="function">
    <text evidence="13">Component of the cytochrome c oxidase, the last enzyme in the mitochondrial electron transport chain which drives oxidative phosphorylation. The respiratory chain contains 3 multisubunit complexes succinate dehydrogenase (complex II, CII), ubiquinol-cytochrome c oxidoreductase (cytochrome b-c1 complex, complex III, CIII) and cytochrome c oxidase (complex IV, CIV), that cooperate to transfer electrons derived from NADH and succinate to molecular oxygen, creating an electrochemical gradient over the inner membrane that drives transmembrane transport and the ATP synthase. Cytochrome c oxidase is the component of the respiratory chain that catalyzes the reduction of oxygen to water. Electrons originating from reduced cytochrome c in the intermembrane space (IMS) are transferred via the dinuclear copper A center (CU(A)) of subunit 2 and heme A of subunit 1 to the active site in subunit 1, a binuclear center (BNC) formed by heme A3 and copper B (CU(B)). The BNC reduces molecular oxygen to 2 water molecules using 4 electrons from cytochrome c in the IMS and 4 protons from the mitochondrial matrix.</text>
</comment>
<dbReference type="GO" id="GO:0045277">
    <property type="term" value="C:respiratory chain complex IV"/>
    <property type="evidence" value="ECO:0007669"/>
    <property type="project" value="UniProtKB-UniRule"/>
</dbReference>
<dbReference type="Gene3D" id="1.25.40.40">
    <property type="entry name" value="Cytochrome c oxidase, subunit Va/VI"/>
    <property type="match status" value="1"/>
</dbReference>
<keyword evidence="15" id="KW-1185">Reference proteome</keyword>
<dbReference type="GO" id="GO:0005743">
    <property type="term" value="C:mitochondrial inner membrane"/>
    <property type="evidence" value="ECO:0007669"/>
    <property type="project" value="UniProtKB-SubCell"/>
</dbReference>
<evidence type="ECO:0000256" key="3">
    <source>
        <dbReference type="ARBA" id="ARBA00007972"/>
    </source>
</evidence>
<dbReference type="InterPro" id="IPR003204">
    <property type="entry name" value="Cyt_c_oxidase_su5A/6"/>
</dbReference>
<dbReference type="InterPro" id="IPR036545">
    <property type="entry name" value="Cyt_c_oxidase_su5A/6_sf"/>
</dbReference>
<evidence type="ECO:0000256" key="6">
    <source>
        <dbReference type="ARBA" id="ARBA00022792"/>
    </source>
</evidence>
<proteinExistence type="inferred from homology"/>
<evidence type="ECO:0000256" key="8">
    <source>
        <dbReference type="ARBA" id="ARBA00023004"/>
    </source>
</evidence>
<evidence type="ECO:0000256" key="4">
    <source>
        <dbReference type="ARBA" id="ARBA00022617"/>
    </source>
</evidence>
<evidence type="ECO:0000256" key="7">
    <source>
        <dbReference type="ARBA" id="ARBA00022946"/>
    </source>
</evidence>
<evidence type="ECO:0000313" key="15">
    <source>
        <dbReference type="Proteomes" id="UP000664203"/>
    </source>
</evidence>
<keyword evidence="8 13" id="KW-0408">Iron</keyword>
<evidence type="ECO:0000256" key="5">
    <source>
        <dbReference type="ARBA" id="ARBA00022723"/>
    </source>
</evidence>
<evidence type="ECO:0000256" key="10">
    <source>
        <dbReference type="ARBA" id="ARBA00023136"/>
    </source>
</evidence>
<dbReference type="UniPathway" id="UPA00705"/>
<keyword evidence="6 13" id="KW-0999">Mitochondrion inner membrane</keyword>
<keyword evidence="4 13" id="KW-0349">Heme</keyword>
<comment type="caution">
    <text evidence="14">The sequence shown here is derived from an EMBL/GenBank/DDBJ whole genome shotgun (WGS) entry which is preliminary data.</text>
</comment>
<gene>
    <name evidence="14" type="primary">COX6</name>
    <name evidence="14" type="ORF">ALECFALPRED_006948</name>
</gene>
<keyword evidence="9 13" id="KW-0496">Mitochondrion</keyword>
<dbReference type="Proteomes" id="UP000664203">
    <property type="component" value="Unassembled WGS sequence"/>
</dbReference>
<reference evidence="14" key="1">
    <citation type="submission" date="2021-03" db="EMBL/GenBank/DDBJ databases">
        <authorList>
            <person name="Tagirdzhanova G."/>
        </authorList>
    </citation>
    <scope>NUCLEOTIDE SEQUENCE</scope>
</reference>
<evidence type="ECO:0000256" key="13">
    <source>
        <dbReference type="RuleBase" id="RU368103"/>
    </source>
</evidence>
<dbReference type="AlphaFoldDB" id="A0A8H3G4Z9"/>
<accession>A0A8H3G4Z9</accession>
<evidence type="ECO:0000256" key="12">
    <source>
        <dbReference type="ARBA" id="ARBA00082700"/>
    </source>
</evidence>
<sequence>MSSMTLFRLAARTQPSSYLLRSSQPAKRISPRGVYAGSSATVTCTYFSTTVRRAADDSGHHEESFEEFTARYDEHLGTRLSSTCTSSLSAEPKHRGLRQLRRVNWLTGNASRYEKEFDGVQDVFELQRNLNNVFAYDLVPSPSVITAALRAARRVNDFPTAVRVFEGIKAKVENKGQYDEYLRDLEPLREELGIDLKEDLYPEQIYTGGANKA</sequence>
<evidence type="ECO:0000313" key="14">
    <source>
        <dbReference type="EMBL" id="CAF9936678.1"/>
    </source>
</evidence>
<dbReference type="OrthoDB" id="5778907at2759"/>
<comment type="similarity">
    <text evidence="3 13">Belongs to the cytochrome c oxidase subunit 5A family.</text>
</comment>
<comment type="subunit">
    <text evidence="13">Component of the cytochrome c oxidase (complex IV, CIV), a multisubunit enzyme composed of a catalytic core of 3 subunits and several supernumerary subunits.</text>
</comment>
<dbReference type="PANTHER" id="PTHR14200:SF11">
    <property type="entry name" value="CYTOCHROME C OXIDASE SUBUNIT 5A, MITOCHONDRIAL"/>
    <property type="match status" value="1"/>
</dbReference>
<comment type="pathway">
    <text evidence="2 13">Energy metabolism; oxidative phosphorylation.</text>
</comment>
<evidence type="ECO:0000256" key="1">
    <source>
        <dbReference type="ARBA" id="ARBA00004443"/>
    </source>
</evidence>
<comment type="subcellular location">
    <subcellularLocation>
        <location evidence="1 13">Mitochondrion inner membrane</location>
        <topology evidence="1 13">Peripheral membrane protein</topology>
        <orientation evidence="1 13">Matrix side</orientation>
    </subcellularLocation>
</comment>
<dbReference type="Pfam" id="PF02284">
    <property type="entry name" value="COX5A"/>
    <property type="match status" value="1"/>
</dbReference>
<organism evidence="14 15">
    <name type="scientific">Alectoria fallacina</name>
    <dbReference type="NCBI Taxonomy" id="1903189"/>
    <lineage>
        <taxon>Eukaryota</taxon>
        <taxon>Fungi</taxon>
        <taxon>Dikarya</taxon>
        <taxon>Ascomycota</taxon>
        <taxon>Pezizomycotina</taxon>
        <taxon>Lecanoromycetes</taxon>
        <taxon>OSLEUM clade</taxon>
        <taxon>Lecanoromycetidae</taxon>
        <taxon>Lecanorales</taxon>
        <taxon>Lecanorineae</taxon>
        <taxon>Parmeliaceae</taxon>
        <taxon>Alectoria</taxon>
    </lineage>
</organism>
<protein>
    <recommendedName>
        <fullName evidence="11 13">Cytochrome c oxidase subunit 6, mitochondrial</fullName>
    </recommendedName>
    <alternativeName>
        <fullName evidence="12 13">Cytochrome c oxidase polypeptide VI</fullName>
    </alternativeName>
</protein>
<dbReference type="CDD" id="cd00923">
    <property type="entry name" value="Cyt_c_Oxidase_Va"/>
    <property type="match status" value="1"/>
</dbReference>
<keyword evidence="7 13" id="KW-0809">Transit peptide</keyword>
<evidence type="ECO:0000256" key="11">
    <source>
        <dbReference type="ARBA" id="ARBA00070174"/>
    </source>
</evidence>
<dbReference type="FunFam" id="1.25.40.40:FF:000001">
    <property type="entry name" value="Cytochrome c oxidase subunit VI"/>
    <property type="match status" value="1"/>
</dbReference>
<dbReference type="GO" id="GO:0006123">
    <property type="term" value="P:mitochondrial electron transport, cytochrome c to oxygen"/>
    <property type="evidence" value="ECO:0007669"/>
    <property type="project" value="UniProtKB-UniRule"/>
</dbReference>
<name>A0A8H3G4Z9_9LECA</name>
<dbReference type="PANTHER" id="PTHR14200">
    <property type="entry name" value="CYTOCHROME C OXIDASE POLYPEPTIDE"/>
    <property type="match status" value="1"/>
</dbReference>
<dbReference type="GO" id="GO:0046872">
    <property type="term" value="F:metal ion binding"/>
    <property type="evidence" value="ECO:0007669"/>
    <property type="project" value="UniProtKB-UniRule"/>
</dbReference>
<dbReference type="EMBL" id="CAJPDR010000450">
    <property type="protein sequence ID" value="CAF9936678.1"/>
    <property type="molecule type" value="Genomic_DNA"/>
</dbReference>
<evidence type="ECO:0000256" key="9">
    <source>
        <dbReference type="ARBA" id="ARBA00023128"/>
    </source>
</evidence>
<keyword evidence="10 13" id="KW-0472">Membrane</keyword>
<evidence type="ECO:0000256" key="2">
    <source>
        <dbReference type="ARBA" id="ARBA00004673"/>
    </source>
</evidence>
<keyword evidence="5 13" id="KW-0479">Metal-binding</keyword>
<dbReference type="SUPFAM" id="SSF48479">
    <property type="entry name" value="Cytochrome c oxidase subunit E"/>
    <property type="match status" value="1"/>
</dbReference>